<gene>
    <name evidence="6" type="ORF">NX794_07225</name>
</gene>
<comment type="caution">
    <text evidence="6">The sequence shown here is derived from an EMBL/GenBank/DDBJ whole genome shotgun (WGS) entry which is preliminary data.</text>
</comment>
<dbReference type="SUPFAM" id="SSF55874">
    <property type="entry name" value="ATPase domain of HSP90 chaperone/DNA topoisomerase II/histidine kinase"/>
    <property type="match status" value="2"/>
</dbReference>
<accession>A0ABT2AXQ7</accession>
<comment type="catalytic activity">
    <reaction evidence="1">
        <text>ATP + protein L-histidine = ADP + protein N-phospho-L-histidine.</text>
        <dbReference type="EC" id="2.7.13.3"/>
    </reaction>
</comment>
<protein>
    <recommendedName>
        <fullName evidence="2">histidine kinase</fullName>
        <ecNumber evidence="2">2.7.13.3</ecNumber>
    </recommendedName>
</protein>
<keyword evidence="6" id="KW-0547">Nucleotide-binding</keyword>
<evidence type="ECO:0000256" key="3">
    <source>
        <dbReference type="ARBA" id="ARBA00022777"/>
    </source>
</evidence>
<dbReference type="EC" id="2.7.13.3" evidence="2"/>
<dbReference type="Gene3D" id="3.30.565.10">
    <property type="entry name" value="Histidine kinase-like ATPase, C-terminal domain"/>
    <property type="match status" value="2"/>
</dbReference>
<dbReference type="PANTHER" id="PTHR43065">
    <property type="entry name" value="SENSOR HISTIDINE KINASE"/>
    <property type="match status" value="1"/>
</dbReference>
<dbReference type="InterPro" id="IPR036890">
    <property type="entry name" value="HATPase_C_sf"/>
</dbReference>
<evidence type="ECO:0000313" key="7">
    <source>
        <dbReference type="Proteomes" id="UP001205612"/>
    </source>
</evidence>
<dbReference type="InterPro" id="IPR003594">
    <property type="entry name" value="HATPase_dom"/>
</dbReference>
<evidence type="ECO:0000256" key="1">
    <source>
        <dbReference type="ARBA" id="ARBA00000085"/>
    </source>
</evidence>
<evidence type="ECO:0000313" key="6">
    <source>
        <dbReference type="EMBL" id="MCS0601024.1"/>
    </source>
</evidence>
<dbReference type="GO" id="GO:0005524">
    <property type="term" value="F:ATP binding"/>
    <property type="evidence" value="ECO:0007669"/>
    <property type="project" value="UniProtKB-KW"/>
</dbReference>
<evidence type="ECO:0000256" key="4">
    <source>
        <dbReference type="ARBA" id="ARBA00023012"/>
    </source>
</evidence>
<keyword evidence="3" id="KW-0418">Kinase</keyword>
<organism evidence="6 7">
    <name type="scientific">Streptomyces pyxinicus</name>
    <dbReference type="NCBI Taxonomy" id="2970331"/>
    <lineage>
        <taxon>Bacteria</taxon>
        <taxon>Bacillati</taxon>
        <taxon>Actinomycetota</taxon>
        <taxon>Actinomycetes</taxon>
        <taxon>Kitasatosporales</taxon>
        <taxon>Streptomycetaceae</taxon>
        <taxon>Streptomyces</taxon>
    </lineage>
</organism>
<dbReference type="InterPro" id="IPR004358">
    <property type="entry name" value="Sig_transdc_His_kin-like_C"/>
</dbReference>
<name>A0ABT2AXQ7_9ACTN</name>
<proteinExistence type="predicted"/>
<dbReference type="PANTHER" id="PTHR43065:SF42">
    <property type="entry name" value="TWO-COMPONENT SENSOR PPRA"/>
    <property type="match status" value="1"/>
</dbReference>
<keyword evidence="4" id="KW-0902">Two-component regulatory system</keyword>
<dbReference type="Pfam" id="PF13589">
    <property type="entry name" value="HATPase_c_3"/>
    <property type="match status" value="1"/>
</dbReference>
<dbReference type="Proteomes" id="UP001205612">
    <property type="component" value="Unassembled WGS sequence"/>
</dbReference>
<feature type="domain" description="Histidine kinase" evidence="5">
    <location>
        <begin position="496"/>
        <end position="713"/>
    </location>
</feature>
<keyword evidence="7" id="KW-1185">Reference proteome</keyword>
<dbReference type="EMBL" id="JANUGP010000004">
    <property type="protein sequence ID" value="MCS0601024.1"/>
    <property type="molecule type" value="Genomic_DNA"/>
</dbReference>
<dbReference type="SMART" id="SM00387">
    <property type="entry name" value="HATPase_c"/>
    <property type="match status" value="1"/>
</dbReference>
<keyword evidence="3" id="KW-0808">Transferase</keyword>
<dbReference type="RefSeq" id="WP_258777387.1">
    <property type="nucleotide sequence ID" value="NZ_JANUGP010000004.1"/>
</dbReference>
<evidence type="ECO:0000256" key="2">
    <source>
        <dbReference type="ARBA" id="ARBA00012438"/>
    </source>
</evidence>
<dbReference type="Pfam" id="PF02518">
    <property type="entry name" value="HATPase_c"/>
    <property type="match status" value="1"/>
</dbReference>
<evidence type="ECO:0000259" key="5">
    <source>
        <dbReference type="PROSITE" id="PS50109"/>
    </source>
</evidence>
<dbReference type="PRINTS" id="PR00344">
    <property type="entry name" value="BCTRLSENSOR"/>
</dbReference>
<keyword evidence="6" id="KW-0067">ATP-binding</keyword>
<sequence length="713" mass="78244">MPTLRPRARLLHTIGTELISSETVAVVELVKNAYDADANCVVLCFSGELREGHGQLAVLDDGSGMTVDTVTGIWLEIATPHRMRTRTTPHGRRVLGEKGVGRFAAARLADSMTLISRQWGEPDEVEVGVDWRQFRDPDVYLDQVELDVTERAAGDFQDGGRVAALWERVDRPCSSGGTMLLLEGFTRSWGEGDLLALRRDLSRLIAPPDADGNQDFEIVLDLPQEFEALAGPIEPPTELMNPPYRLSGSVAADGTADLEITIPGRAPYRHQVGLDRSARHRGADGTLVSGPFSIDLRVYDRDRDAISQLTAEGGLNLSTKQFRDLLDQRAGVSVYRDGFRVLPFGERGDDWLTLDARRVNNPRMRLSNSQIIGTVSISADENPDLRDQTNREGLLQGPAYDGLRDAVTEIIAELESARLEQRRRTREPEEPRGRGLFDEIDITDVAEAVRRSHPNDRALAAVVANAERRIIAGVEHVREVLARYQRLATLGRLVDEVVHDGQSSVGRIRRVTRDADRVLAGADACEFRDEAVGLVSTVDKQADYLAQLFKRIAPFGGRRRGRPKKVSMLETINSAVDVLASRAAKVGADVRVGGVDETVTLDPAELQEVVINLLDNSLYWLQHVPKGSRHVELTVERLEDGALALVIDDSGPGVPPEIREIIFEPYFSSKPDGGGLGLAIVGERVADAYGGALALVNSRLGGAAFQVTFRRRV</sequence>
<reference evidence="6 7" key="1">
    <citation type="submission" date="2022-08" db="EMBL/GenBank/DDBJ databases">
        <authorList>
            <person name="Somphong A."/>
            <person name="Phongsopitanun W."/>
        </authorList>
    </citation>
    <scope>NUCLEOTIDE SEQUENCE [LARGE SCALE GENOMIC DNA]</scope>
    <source>
        <strain evidence="6 7">LP11</strain>
    </source>
</reference>
<dbReference type="InterPro" id="IPR005467">
    <property type="entry name" value="His_kinase_dom"/>
</dbReference>
<dbReference type="PROSITE" id="PS50109">
    <property type="entry name" value="HIS_KIN"/>
    <property type="match status" value="1"/>
</dbReference>